<accession>A0A1Y1Q6Z1</accession>
<gene>
    <name evidence="1" type="ORF">BWK73_53745</name>
</gene>
<proteinExistence type="predicted"/>
<reference evidence="1 2" key="1">
    <citation type="submission" date="2017-01" db="EMBL/GenBank/DDBJ databases">
        <title>Novel large sulfur bacteria in the metagenomes of groundwater-fed chemosynthetic microbial mats in the Lake Huron basin.</title>
        <authorList>
            <person name="Sharrar A.M."/>
            <person name="Flood B.E."/>
            <person name="Bailey J.V."/>
            <person name="Jones D.S."/>
            <person name="Biddanda B."/>
            <person name="Ruberg S.A."/>
            <person name="Marcus D.N."/>
            <person name="Dick G.J."/>
        </authorList>
    </citation>
    <scope>NUCLEOTIDE SEQUENCE [LARGE SCALE GENOMIC DNA]</scope>
    <source>
        <strain evidence="1">A8</strain>
    </source>
</reference>
<sequence length="88" mass="9465">MRGELKDRAIRQLLKSLAGRNNGLCIITTRIAVHELADRAAVISHDLQNLAPADGVKLLQSLGVQGKASELDKAVHEYGCHALALTLL</sequence>
<dbReference type="Proteomes" id="UP000192491">
    <property type="component" value="Unassembled WGS sequence"/>
</dbReference>
<name>A0A1Y1Q6Z1_9GAMM</name>
<organism evidence="1 2">
    <name type="scientific">Thiothrix lacustris</name>
    <dbReference type="NCBI Taxonomy" id="525917"/>
    <lineage>
        <taxon>Bacteria</taxon>
        <taxon>Pseudomonadati</taxon>
        <taxon>Pseudomonadota</taxon>
        <taxon>Gammaproteobacteria</taxon>
        <taxon>Thiotrichales</taxon>
        <taxon>Thiotrichaceae</taxon>
        <taxon>Thiothrix</taxon>
    </lineage>
</organism>
<dbReference type="AlphaFoldDB" id="A0A1Y1Q6Z1"/>
<evidence type="ECO:0000313" key="1">
    <source>
        <dbReference type="EMBL" id="OQW97830.1"/>
    </source>
</evidence>
<dbReference type="EMBL" id="MTEJ01000788">
    <property type="protein sequence ID" value="OQW97830.1"/>
    <property type="molecule type" value="Genomic_DNA"/>
</dbReference>
<protein>
    <submittedName>
        <fullName evidence="1">Uncharacterized protein</fullName>
    </submittedName>
</protein>
<evidence type="ECO:0000313" key="2">
    <source>
        <dbReference type="Proteomes" id="UP000192491"/>
    </source>
</evidence>
<comment type="caution">
    <text evidence="1">The sequence shown here is derived from an EMBL/GenBank/DDBJ whole genome shotgun (WGS) entry which is preliminary data.</text>
</comment>
<feature type="non-terminal residue" evidence="1">
    <location>
        <position position="88"/>
    </location>
</feature>